<name>A0A255G7F2_9ACTN</name>
<dbReference type="OrthoDB" id="5115613at2"/>
<evidence type="ECO:0000256" key="1">
    <source>
        <dbReference type="ARBA" id="ARBA00023002"/>
    </source>
</evidence>
<dbReference type="SUPFAM" id="SSF50475">
    <property type="entry name" value="FMN-binding split barrel"/>
    <property type="match status" value="1"/>
</dbReference>
<dbReference type="InterPro" id="IPR012349">
    <property type="entry name" value="Split_barrel_FMN-bd"/>
</dbReference>
<keyword evidence="1" id="KW-0560">Oxidoreductase</keyword>
<dbReference type="GO" id="GO:0005829">
    <property type="term" value="C:cytosol"/>
    <property type="evidence" value="ECO:0007669"/>
    <property type="project" value="TreeGrafter"/>
</dbReference>
<comment type="caution">
    <text evidence="3">The sequence shown here is derived from an EMBL/GenBank/DDBJ whole genome shotgun (WGS) entry which is preliminary data.</text>
</comment>
<proteinExistence type="predicted"/>
<dbReference type="EMBL" id="NMVO01000018">
    <property type="protein sequence ID" value="OYO08784.1"/>
    <property type="molecule type" value="Genomic_DNA"/>
</dbReference>
<dbReference type="AlphaFoldDB" id="A0A255G7F2"/>
<accession>A0A255G7F2</accession>
<reference evidence="3 4" key="1">
    <citation type="submission" date="2017-07" db="EMBL/GenBank/DDBJ databases">
        <title>Draft whole genome sequences of clinical Proprionibacteriaceae strains.</title>
        <authorList>
            <person name="Bernier A.-M."/>
            <person name="Bernard K."/>
            <person name="Domingo M.-C."/>
        </authorList>
    </citation>
    <scope>NUCLEOTIDE SEQUENCE [LARGE SCALE GENOMIC DNA]</scope>
    <source>
        <strain evidence="3 4">NML 030167</strain>
    </source>
</reference>
<evidence type="ECO:0000313" key="4">
    <source>
        <dbReference type="Proteomes" id="UP000215896"/>
    </source>
</evidence>
<dbReference type="Pfam" id="PF01243">
    <property type="entry name" value="PNPOx_N"/>
    <property type="match status" value="1"/>
</dbReference>
<dbReference type="GO" id="GO:0070967">
    <property type="term" value="F:coenzyme F420 binding"/>
    <property type="evidence" value="ECO:0007669"/>
    <property type="project" value="TreeGrafter"/>
</dbReference>
<evidence type="ECO:0000259" key="2">
    <source>
        <dbReference type="Pfam" id="PF01243"/>
    </source>
</evidence>
<dbReference type="Proteomes" id="UP000215896">
    <property type="component" value="Unassembled WGS sequence"/>
</dbReference>
<protein>
    <submittedName>
        <fullName evidence="3">Pyridoxamine 5-phosphate oxidase</fullName>
    </submittedName>
</protein>
<dbReference type="RefSeq" id="WP_094407001.1">
    <property type="nucleotide sequence ID" value="NZ_NMVO01000018.1"/>
</dbReference>
<dbReference type="PANTHER" id="PTHR35176:SF6">
    <property type="entry name" value="HEME OXYGENASE HI_0854-RELATED"/>
    <property type="match status" value="1"/>
</dbReference>
<dbReference type="Gene3D" id="2.30.110.10">
    <property type="entry name" value="Electron Transport, Fmn-binding Protein, Chain A"/>
    <property type="match status" value="1"/>
</dbReference>
<dbReference type="InterPro" id="IPR052019">
    <property type="entry name" value="F420H2_bilvrd_red/Heme_oxyg"/>
</dbReference>
<gene>
    <name evidence="3" type="ORF">CGZ94_19980</name>
</gene>
<organism evidence="3 4">
    <name type="scientific">Enemella evansiae</name>
    <dbReference type="NCBI Taxonomy" id="2016499"/>
    <lineage>
        <taxon>Bacteria</taxon>
        <taxon>Bacillati</taxon>
        <taxon>Actinomycetota</taxon>
        <taxon>Actinomycetes</taxon>
        <taxon>Propionibacteriales</taxon>
        <taxon>Propionibacteriaceae</taxon>
        <taxon>Enemella</taxon>
    </lineage>
</organism>
<evidence type="ECO:0000313" key="3">
    <source>
        <dbReference type="EMBL" id="OYO08784.1"/>
    </source>
</evidence>
<keyword evidence="4" id="KW-1185">Reference proteome</keyword>
<feature type="domain" description="Pyridoxamine 5'-phosphate oxidase N-terminal" evidence="2">
    <location>
        <begin position="28"/>
        <end position="115"/>
    </location>
</feature>
<dbReference type="InterPro" id="IPR011576">
    <property type="entry name" value="Pyridox_Oxase_N"/>
</dbReference>
<dbReference type="PANTHER" id="PTHR35176">
    <property type="entry name" value="HEME OXYGENASE HI_0854-RELATED"/>
    <property type="match status" value="1"/>
</dbReference>
<sequence>MTSWDEFAAQAPTIAEVFTRRHKDTGALCFLGTTRADGSPRISPMEPQFFEGDLMIGGMPHTRKFDDLKRDPRICLHTATIDTRVTEGDAKIFGRVQHDPDTDRHQRYAEDLYARTGFDLRGERFDDFWIVDLTGASSVAVAEQLEITIWRPGEGERVVRR</sequence>
<dbReference type="GO" id="GO:0016627">
    <property type="term" value="F:oxidoreductase activity, acting on the CH-CH group of donors"/>
    <property type="evidence" value="ECO:0007669"/>
    <property type="project" value="TreeGrafter"/>
</dbReference>